<reference evidence="5" key="1">
    <citation type="submission" date="2018-06" db="EMBL/GenBank/DDBJ databases">
        <authorList>
            <person name="Zhirakovskaya E."/>
        </authorList>
    </citation>
    <scope>NUCLEOTIDE SEQUENCE</scope>
</reference>
<dbReference type="Pfam" id="PF05191">
    <property type="entry name" value="ADK_lid"/>
    <property type="match status" value="1"/>
</dbReference>
<keyword evidence="3 5" id="KW-0418">Kinase</keyword>
<name>A0A3B1BP88_9ZZZZ</name>
<dbReference type="Gene3D" id="3.40.50.300">
    <property type="entry name" value="P-loop containing nucleotide triphosphate hydrolases"/>
    <property type="match status" value="1"/>
</dbReference>
<dbReference type="EMBL" id="UOGE01000027">
    <property type="protein sequence ID" value="VAX17822.1"/>
    <property type="molecule type" value="Genomic_DNA"/>
</dbReference>
<dbReference type="PROSITE" id="PS00113">
    <property type="entry name" value="ADENYLATE_KINASE"/>
    <property type="match status" value="1"/>
</dbReference>
<protein>
    <submittedName>
        <fullName evidence="5">Adenylate kinase</fullName>
        <ecNumber evidence="5">2.7.4.3</ecNumber>
    </submittedName>
</protein>
<evidence type="ECO:0000259" key="4">
    <source>
        <dbReference type="Pfam" id="PF05191"/>
    </source>
</evidence>
<dbReference type="NCBIfam" id="NF001381">
    <property type="entry name" value="PRK00279.1-3"/>
    <property type="match status" value="1"/>
</dbReference>
<dbReference type="CDD" id="cd01428">
    <property type="entry name" value="ADK"/>
    <property type="match status" value="1"/>
</dbReference>
<dbReference type="PRINTS" id="PR00094">
    <property type="entry name" value="ADENYLTKNASE"/>
</dbReference>
<dbReference type="NCBIfam" id="NF001380">
    <property type="entry name" value="PRK00279.1-2"/>
    <property type="match status" value="1"/>
</dbReference>
<dbReference type="GO" id="GO:0004017">
    <property type="term" value="F:AMP kinase activity"/>
    <property type="evidence" value="ECO:0007669"/>
    <property type="project" value="UniProtKB-EC"/>
</dbReference>
<accession>A0A3B1BP88</accession>
<dbReference type="InterPro" id="IPR000850">
    <property type="entry name" value="Adenylat/UMP-CMP_kin"/>
</dbReference>
<dbReference type="NCBIfam" id="NF011100">
    <property type="entry name" value="PRK14527.1"/>
    <property type="match status" value="1"/>
</dbReference>
<evidence type="ECO:0000256" key="2">
    <source>
        <dbReference type="ARBA" id="ARBA00022741"/>
    </source>
</evidence>
<feature type="domain" description="Adenylate kinase active site lid" evidence="4">
    <location>
        <begin position="127"/>
        <end position="162"/>
    </location>
</feature>
<evidence type="ECO:0000256" key="1">
    <source>
        <dbReference type="ARBA" id="ARBA00022679"/>
    </source>
</evidence>
<keyword evidence="1 5" id="KW-0808">Transferase</keyword>
<evidence type="ECO:0000313" key="5">
    <source>
        <dbReference type="EMBL" id="VAX17822.1"/>
    </source>
</evidence>
<sequence length="214" mass="23837">MRIILLGPPGAGKGTQAKMITEKFGIPQISTGDILRQAIKDQTELGKKAKAFMDAGDLVPDEVVIGLIDERIREADCKKGYILDGFPRTLAQAEALTSSLKSANQEIDHVIDLHVDVDFLVRRLTGRRICKKCGQMYHVEFNMPSQEGFCDKCGGELYQRDDDKEETIIKRFEVYSRQSSALESFYSDSGKYKVFDGSVSIDDLYKDILATIGG</sequence>
<dbReference type="SUPFAM" id="SSF52540">
    <property type="entry name" value="P-loop containing nucleoside triphosphate hydrolases"/>
    <property type="match status" value="1"/>
</dbReference>
<dbReference type="PANTHER" id="PTHR23359">
    <property type="entry name" value="NUCLEOTIDE KINASE"/>
    <property type="match status" value="1"/>
</dbReference>
<organism evidence="5">
    <name type="scientific">hydrothermal vent metagenome</name>
    <dbReference type="NCBI Taxonomy" id="652676"/>
    <lineage>
        <taxon>unclassified sequences</taxon>
        <taxon>metagenomes</taxon>
        <taxon>ecological metagenomes</taxon>
    </lineage>
</organism>
<evidence type="ECO:0000256" key="3">
    <source>
        <dbReference type="ARBA" id="ARBA00022777"/>
    </source>
</evidence>
<dbReference type="EC" id="2.7.4.3" evidence="5"/>
<gene>
    <name evidence="5" type="ORF">MNBD_NITROSPINAE02-553</name>
</gene>
<keyword evidence="2" id="KW-0547">Nucleotide-binding</keyword>
<dbReference type="InterPro" id="IPR007862">
    <property type="entry name" value="Adenylate_kinase_lid-dom"/>
</dbReference>
<dbReference type="NCBIfam" id="TIGR01351">
    <property type="entry name" value="adk"/>
    <property type="match status" value="1"/>
</dbReference>
<dbReference type="AlphaFoldDB" id="A0A3B1BP88"/>
<dbReference type="InterPro" id="IPR033690">
    <property type="entry name" value="Adenylat_kinase_CS"/>
</dbReference>
<dbReference type="HAMAP" id="MF_00235">
    <property type="entry name" value="Adenylate_kinase_Adk"/>
    <property type="match status" value="1"/>
</dbReference>
<dbReference type="FunFam" id="3.40.50.300:FF:000106">
    <property type="entry name" value="Adenylate kinase mitochondrial"/>
    <property type="match status" value="1"/>
</dbReference>
<dbReference type="GO" id="GO:0005524">
    <property type="term" value="F:ATP binding"/>
    <property type="evidence" value="ECO:0007669"/>
    <property type="project" value="InterPro"/>
</dbReference>
<dbReference type="InterPro" id="IPR027417">
    <property type="entry name" value="P-loop_NTPase"/>
</dbReference>
<dbReference type="InterPro" id="IPR006259">
    <property type="entry name" value="Adenyl_kin_sub"/>
</dbReference>
<dbReference type="Pfam" id="PF00406">
    <property type="entry name" value="ADK"/>
    <property type="match status" value="1"/>
</dbReference>
<proteinExistence type="inferred from homology"/>